<evidence type="ECO:0000256" key="1">
    <source>
        <dbReference type="SAM" id="MobiDB-lite"/>
    </source>
</evidence>
<gene>
    <name evidence="2" type="ORF">PHAECO_LOCUS10769</name>
</gene>
<feature type="compositionally biased region" description="Basic and acidic residues" evidence="1">
    <location>
        <begin position="91"/>
        <end position="102"/>
    </location>
</feature>
<feature type="region of interest" description="Disordered" evidence="1">
    <location>
        <begin position="77"/>
        <end position="110"/>
    </location>
</feature>
<dbReference type="EMBL" id="OU896713">
    <property type="protein sequence ID" value="CAG9823880.1"/>
    <property type="molecule type" value="Genomic_DNA"/>
</dbReference>
<dbReference type="AlphaFoldDB" id="A0A9N9SNL1"/>
<keyword evidence="3" id="KW-1185">Reference proteome</keyword>
<sequence length="211" mass="24506">MPVDSMHSTIESFISKKTIYAPSMWSAAIRLARHNPQPYCVYSLNYKEFDDYSTIVEIIPNQSNPIVTETRDTVGFEESSQNMRKLKRKRKDDVNQTNDNRKKNQSAKGKPLQISKVQIVEMEAEDANMLVWYSYIDEFGDQQIFTLQDDDKELKKCYTSILPISAAKYKDLMELCKQTAITSDYYTEYETLPHAKEIIDVLPDTDEEDEV</sequence>
<protein>
    <submittedName>
        <fullName evidence="2">Uncharacterized protein</fullName>
    </submittedName>
</protein>
<dbReference type="Proteomes" id="UP001153737">
    <property type="component" value="Chromosome 7"/>
</dbReference>
<reference evidence="2" key="2">
    <citation type="submission" date="2022-10" db="EMBL/GenBank/DDBJ databases">
        <authorList>
            <consortium name="ENA_rothamsted_submissions"/>
            <consortium name="culmorum"/>
            <person name="King R."/>
        </authorList>
    </citation>
    <scope>NUCLEOTIDE SEQUENCE</scope>
</reference>
<accession>A0A9N9SNL1</accession>
<name>A0A9N9SNL1_PHACE</name>
<evidence type="ECO:0000313" key="2">
    <source>
        <dbReference type="EMBL" id="CAG9823880.1"/>
    </source>
</evidence>
<proteinExistence type="predicted"/>
<reference evidence="2" key="1">
    <citation type="submission" date="2022-01" db="EMBL/GenBank/DDBJ databases">
        <authorList>
            <person name="King R."/>
        </authorList>
    </citation>
    <scope>NUCLEOTIDE SEQUENCE</scope>
</reference>
<evidence type="ECO:0000313" key="3">
    <source>
        <dbReference type="Proteomes" id="UP001153737"/>
    </source>
</evidence>
<dbReference type="OrthoDB" id="6773632at2759"/>
<organism evidence="2 3">
    <name type="scientific">Phaedon cochleariae</name>
    <name type="common">Mustard beetle</name>
    <dbReference type="NCBI Taxonomy" id="80249"/>
    <lineage>
        <taxon>Eukaryota</taxon>
        <taxon>Metazoa</taxon>
        <taxon>Ecdysozoa</taxon>
        <taxon>Arthropoda</taxon>
        <taxon>Hexapoda</taxon>
        <taxon>Insecta</taxon>
        <taxon>Pterygota</taxon>
        <taxon>Neoptera</taxon>
        <taxon>Endopterygota</taxon>
        <taxon>Coleoptera</taxon>
        <taxon>Polyphaga</taxon>
        <taxon>Cucujiformia</taxon>
        <taxon>Chrysomeloidea</taxon>
        <taxon>Chrysomelidae</taxon>
        <taxon>Chrysomelinae</taxon>
        <taxon>Chrysomelini</taxon>
        <taxon>Phaedon</taxon>
    </lineage>
</organism>